<evidence type="ECO:0000313" key="3">
    <source>
        <dbReference type="Proteomes" id="UP000565441"/>
    </source>
</evidence>
<organism evidence="2 3">
    <name type="scientific">Tricholomella constricta</name>
    <dbReference type="NCBI Taxonomy" id="117010"/>
    <lineage>
        <taxon>Eukaryota</taxon>
        <taxon>Fungi</taxon>
        <taxon>Dikarya</taxon>
        <taxon>Basidiomycota</taxon>
        <taxon>Agaricomycotina</taxon>
        <taxon>Agaricomycetes</taxon>
        <taxon>Agaricomycetidae</taxon>
        <taxon>Agaricales</taxon>
        <taxon>Tricholomatineae</taxon>
        <taxon>Lyophyllaceae</taxon>
        <taxon>Tricholomella</taxon>
    </lineage>
</organism>
<evidence type="ECO:0000313" key="2">
    <source>
        <dbReference type="EMBL" id="KAF5386710.1"/>
    </source>
</evidence>
<evidence type="ECO:0000256" key="1">
    <source>
        <dbReference type="SAM" id="MobiDB-lite"/>
    </source>
</evidence>
<dbReference type="AlphaFoldDB" id="A0A8H5HNS3"/>
<dbReference type="OrthoDB" id="3050608at2759"/>
<proteinExistence type="predicted"/>
<keyword evidence="3" id="KW-1185">Reference proteome</keyword>
<feature type="compositionally biased region" description="Polar residues" evidence="1">
    <location>
        <begin position="78"/>
        <end position="93"/>
    </location>
</feature>
<feature type="compositionally biased region" description="Polar residues" evidence="1">
    <location>
        <begin position="37"/>
        <end position="48"/>
    </location>
</feature>
<comment type="caution">
    <text evidence="2">The sequence shown here is derived from an EMBL/GenBank/DDBJ whole genome shotgun (WGS) entry which is preliminary data.</text>
</comment>
<gene>
    <name evidence="2" type="ORF">D9615_002072</name>
</gene>
<name>A0A8H5HNS3_9AGAR</name>
<feature type="compositionally biased region" description="Basic and acidic residues" evidence="1">
    <location>
        <begin position="52"/>
        <end position="66"/>
    </location>
</feature>
<sequence>MDFLKKLNLNDTPAPGSGAHPSATSSGHDIFNKLSGALSNHSQSQSTPAPAHPKEDSKSHSHRDLFNKIGSALAPQPTAHTQPANQAPENNNVLGKIGSALAAHSSSPSPNSQQAQQQSQQPKKEGGIMGSLSLLGSVVGGSGKQEKQKVEPAKQGLGDKINSALGGGRKAEEKEDTLDKAIDFVQEHVLKQGQQKNETAIEQLKDKQIADAIRGGFKNITGKEFPGQGKK</sequence>
<dbReference type="PANTHER" id="PTHR40462">
    <property type="entry name" value="CHROMOSOME 1, WHOLE GENOME SHOTGUN SEQUENCE"/>
    <property type="match status" value="1"/>
</dbReference>
<dbReference type="EMBL" id="JAACJP010000002">
    <property type="protein sequence ID" value="KAF5386710.1"/>
    <property type="molecule type" value="Genomic_DNA"/>
</dbReference>
<accession>A0A8H5HNS3</accession>
<feature type="region of interest" description="Disordered" evidence="1">
    <location>
        <begin position="1"/>
        <end position="174"/>
    </location>
</feature>
<feature type="compositionally biased region" description="Low complexity" evidence="1">
    <location>
        <begin position="99"/>
        <end position="121"/>
    </location>
</feature>
<dbReference type="PANTHER" id="PTHR40462:SF1">
    <property type="entry name" value="EXPRESSED PROTEIN"/>
    <property type="match status" value="1"/>
</dbReference>
<protein>
    <submittedName>
        <fullName evidence="2">Uncharacterized protein</fullName>
    </submittedName>
</protein>
<reference evidence="2 3" key="1">
    <citation type="journal article" date="2020" name="ISME J.">
        <title>Uncovering the hidden diversity of litter-decomposition mechanisms in mushroom-forming fungi.</title>
        <authorList>
            <person name="Floudas D."/>
            <person name="Bentzer J."/>
            <person name="Ahren D."/>
            <person name="Johansson T."/>
            <person name="Persson P."/>
            <person name="Tunlid A."/>
        </authorList>
    </citation>
    <scope>NUCLEOTIDE SEQUENCE [LARGE SCALE GENOMIC DNA]</scope>
    <source>
        <strain evidence="2 3">CBS 661.87</strain>
    </source>
</reference>
<dbReference type="Proteomes" id="UP000565441">
    <property type="component" value="Unassembled WGS sequence"/>
</dbReference>